<evidence type="ECO:0000313" key="11">
    <source>
        <dbReference type="EMBL" id="MDJ1497586.1"/>
    </source>
</evidence>
<feature type="site" description="Interaction with DNA" evidence="8">
    <location>
        <position position="139"/>
    </location>
</feature>
<dbReference type="Gene3D" id="2.70.20.10">
    <property type="entry name" value="Topoisomerase I, domain 3"/>
    <property type="match status" value="1"/>
</dbReference>
<feature type="domain" description="Topo IA-type catalytic" evidence="10">
    <location>
        <begin position="129"/>
        <end position="570"/>
    </location>
</feature>
<feature type="site" description="Interaction with DNA" evidence="8">
    <location>
        <position position="155"/>
    </location>
</feature>
<dbReference type="PROSITE" id="PS50880">
    <property type="entry name" value="TOPRIM"/>
    <property type="match status" value="1"/>
</dbReference>
<dbReference type="InterPro" id="IPR005733">
    <property type="entry name" value="TopoI_bac-type"/>
</dbReference>
<dbReference type="EMBL" id="JASJOT010000034">
    <property type="protein sequence ID" value="MDJ1497586.1"/>
    <property type="molecule type" value="Genomic_DNA"/>
</dbReference>
<comment type="catalytic activity">
    <reaction evidence="1 8">
        <text>ATP-independent breakage of single-stranded DNA, followed by passage and rejoining.</text>
        <dbReference type="EC" id="5.6.2.1"/>
    </reaction>
</comment>
<feature type="site" description="Interaction with DNA" evidence="8">
    <location>
        <position position="148"/>
    </location>
</feature>
<keyword evidence="3" id="KW-0479">Metal-binding</keyword>
<dbReference type="InterPro" id="IPR013824">
    <property type="entry name" value="Topo_IA_cen_sub1"/>
</dbReference>
<comment type="function">
    <text evidence="8">Releases the supercoiling and torsional tension of DNA, which is introduced during the DNA replication and transcription, by transiently cleaving and rejoining one strand of the DNA duplex. Introduces a single-strand break via transesterification at a target site in duplex DNA. The scissile phosphodiester is attacked by the catalytic tyrosine of the enzyme, resulting in the formation of a DNA-(5'-phosphotyrosyl)-enzyme intermediate and the expulsion of a 3'-OH DNA strand. The free DNA strand then undergoes passage around the unbroken strand, thus removing DNA supercoils. Finally, in the religation step, the DNA 3'-OH attacks the covalent intermediate to expel the active-site tyrosine and restore the DNA phosphodiester backbone.</text>
</comment>
<dbReference type="GO" id="GO:0003917">
    <property type="term" value="F:DNA topoisomerase type I (single strand cut, ATP-independent) activity"/>
    <property type="evidence" value="ECO:0007669"/>
    <property type="project" value="UniProtKB-EC"/>
</dbReference>
<feature type="site" description="Interaction with DNA" evidence="8">
    <location>
        <position position="140"/>
    </location>
</feature>
<evidence type="ECO:0000256" key="7">
    <source>
        <dbReference type="ARBA" id="ARBA00023235"/>
    </source>
</evidence>
<dbReference type="InterPro" id="IPR000380">
    <property type="entry name" value="Topo_IA"/>
</dbReference>
<keyword evidence="4" id="KW-0460">Magnesium</keyword>
<comment type="subunit">
    <text evidence="8">Monomer.</text>
</comment>
<dbReference type="InterPro" id="IPR013825">
    <property type="entry name" value="Topo_IA_cen_sub2"/>
</dbReference>
<feature type="region of interest" description="Interaction with DNA" evidence="8">
    <location>
        <begin position="163"/>
        <end position="168"/>
    </location>
</feature>
<evidence type="ECO:0000256" key="3">
    <source>
        <dbReference type="ARBA" id="ARBA00022723"/>
    </source>
</evidence>
<comment type="similarity">
    <text evidence="2 8">Belongs to the type IA topoisomerase family.</text>
</comment>
<dbReference type="PROSITE" id="PS52039">
    <property type="entry name" value="TOPO_IA_2"/>
    <property type="match status" value="1"/>
</dbReference>
<reference evidence="11 12" key="1">
    <citation type="submission" date="2023-05" db="EMBL/GenBank/DDBJ databases">
        <authorList>
            <person name="Zhang X."/>
        </authorList>
    </citation>
    <scope>NUCLEOTIDE SEQUENCE [LARGE SCALE GENOMIC DNA]</scope>
    <source>
        <strain evidence="11 12">DM2B3-1</strain>
    </source>
</reference>
<feature type="site" description="Interaction with DNA" evidence="8">
    <location>
        <position position="143"/>
    </location>
</feature>
<sequence length="727" mass="82897">MKLLIVESPNKIKKIKAILGSGWEVAASVGHIRDLPAKELSIEKNNNYKMLYQINPDKKQVVSNLKKLVNDIGKDNIYLATDPDREGEAISFHLCIALGLDYKTTHRVTFQEITQKAIIQALAKPRQIDLRLVAAQEGRRAIDRLVGYEVSPLLWKKLEKGLSAGRVQSVALRLCVERERVIESFKDKFSFGVHGWFITTKEDKLKAKRMQSFQTEKEAETYLKSISASKFQVVSVQKQEVKQEPLPSFSTSSLQQDGVKKLKWNVKKVMDVAQKLFESGHITYMRTDSVNLSEDSINEAQVQIEANYGTAYFKKRTYKSKASAQEAHEAIRPTHFDALTAGDSEDEQALYRLIYTRAIASQMEAAKFEQTIIQIDQYPYREDIYQSSAKVLLFDGFLKVYKPEEDEDDDETQIKPVKENEKLKANKIEAKQTFVQPPKRFDQATLVGELEKKEIGRPSTYASILNTIMKREYVQNQTIHGKKVNAILLTLQNGTITKGQKSETIGTDKNKLQPTDKGNKVTEFLESNFEEIVDYTFTANCEQNLDEIVEGKSSFLKVVSHLDTKLANLLEKANIHNPDVERQTKQSSQVEIGTYKDKPIKAGSGKYGPYLLYDKIFYSLEDKKKDFSSISLNEAISLIEKGKKPSSTSDKYQPKDDPNLIKTVGAYQIKRKKDDPTKFYVTKEEEFAMLKITLEQIDLLTEKECKEAISSFKKWQKQNSKSSSRIK</sequence>
<dbReference type="Gene3D" id="1.10.460.10">
    <property type="entry name" value="Topoisomerase I, domain 2"/>
    <property type="match status" value="2"/>
</dbReference>
<dbReference type="HAMAP" id="MF_00952">
    <property type="entry name" value="Topoisom_1_prok"/>
    <property type="match status" value="1"/>
</dbReference>
<dbReference type="InterPro" id="IPR006171">
    <property type="entry name" value="TOPRIM_dom"/>
</dbReference>
<keyword evidence="7 8" id="KW-0413">Isomerase</keyword>
<dbReference type="CDD" id="cd00186">
    <property type="entry name" value="TOP1Ac"/>
    <property type="match status" value="1"/>
</dbReference>
<dbReference type="InterPro" id="IPR028612">
    <property type="entry name" value="Topoisom_1_IA"/>
</dbReference>
<evidence type="ECO:0000259" key="10">
    <source>
        <dbReference type="PROSITE" id="PS52039"/>
    </source>
</evidence>
<dbReference type="Pfam" id="PF01751">
    <property type="entry name" value="Toprim"/>
    <property type="match status" value="1"/>
</dbReference>
<dbReference type="InterPro" id="IPR003601">
    <property type="entry name" value="Topo_IA_2"/>
</dbReference>
<dbReference type="InterPro" id="IPR034149">
    <property type="entry name" value="TOPRIM_TopoI"/>
</dbReference>
<organism evidence="11 12">
    <name type="scientific">Xanthocytophaga flava</name>
    <dbReference type="NCBI Taxonomy" id="3048013"/>
    <lineage>
        <taxon>Bacteria</taxon>
        <taxon>Pseudomonadati</taxon>
        <taxon>Bacteroidota</taxon>
        <taxon>Cytophagia</taxon>
        <taxon>Cytophagales</taxon>
        <taxon>Rhodocytophagaceae</taxon>
        <taxon>Xanthocytophaga</taxon>
    </lineage>
</organism>
<dbReference type="CDD" id="cd03363">
    <property type="entry name" value="TOPRIM_TopoIA_TopoI"/>
    <property type="match status" value="1"/>
</dbReference>
<name>A0ABT7CVP3_9BACT</name>
<dbReference type="Pfam" id="PF01131">
    <property type="entry name" value="Topoisom_bac"/>
    <property type="match status" value="2"/>
</dbReference>
<feature type="active site" description="O-(5'-phospho-DNA)-tyrosine intermediate" evidence="8">
    <location>
        <position position="284"/>
    </location>
</feature>
<feature type="site" description="Interaction with DNA" evidence="8">
    <location>
        <position position="31"/>
    </location>
</feature>
<keyword evidence="5 8" id="KW-0799">Topoisomerase</keyword>
<dbReference type="PANTHER" id="PTHR42785">
    <property type="entry name" value="DNA TOPOISOMERASE, TYPE IA, CORE"/>
    <property type="match status" value="1"/>
</dbReference>
<dbReference type="EC" id="5.6.2.1" evidence="8"/>
<keyword evidence="6 8" id="KW-0238">DNA-binding</keyword>
<feature type="site" description="Interaction with DNA" evidence="8">
    <location>
        <position position="471"/>
    </location>
</feature>
<evidence type="ECO:0000256" key="8">
    <source>
        <dbReference type="HAMAP-Rule" id="MF_00952"/>
    </source>
</evidence>
<feature type="site" description="Interaction with DNA" evidence="8">
    <location>
        <position position="286"/>
    </location>
</feature>
<dbReference type="PRINTS" id="PR00417">
    <property type="entry name" value="PRTPISMRASEI"/>
</dbReference>
<evidence type="ECO:0000256" key="5">
    <source>
        <dbReference type="ARBA" id="ARBA00023029"/>
    </source>
</evidence>
<gene>
    <name evidence="8 11" type="primary">topA</name>
    <name evidence="11" type="ORF">QNI19_31900</name>
</gene>
<dbReference type="PANTHER" id="PTHR42785:SF1">
    <property type="entry name" value="DNA TOPOISOMERASE"/>
    <property type="match status" value="1"/>
</dbReference>
<evidence type="ECO:0000256" key="4">
    <source>
        <dbReference type="ARBA" id="ARBA00022842"/>
    </source>
</evidence>
<dbReference type="SUPFAM" id="SSF56712">
    <property type="entry name" value="Prokaryotic type I DNA topoisomerase"/>
    <property type="match status" value="1"/>
</dbReference>
<dbReference type="NCBIfam" id="TIGR01051">
    <property type="entry name" value="topA_bact"/>
    <property type="match status" value="1"/>
</dbReference>
<dbReference type="InterPro" id="IPR013826">
    <property type="entry name" value="Topo_IA_cen_sub3"/>
</dbReference>
<evidence type="ECO:0000259" key="9">
    <source>
        <dbReference type="PROSITE" id="PS50880"/>
    </source>
</evidence>
<keyword evidence="12" id="KW-1185">Reference proteome</keyword>
<protein>
    <recommendedName>
        <fullName evidence="8">DNA topoisomerase 1</fullName>
        <ecNumber evidence="8">5.6.2.1</ecNumber>
    </recommendedName>
    <alternativeName>
        <fullName evidence="8">DNA topoisomerase I</fullName>
    </alternativeName>
</protein>
<dbReference type="SMART" id="SM00437">
    <property type="entry name" value="TOP1Ac"/>
    <property type="match status" value="1"/>
</dbReference>
<dbReference type="InterPro" id="IPR023405">
    <property type="entry name" value="Topo_IA_core_domain"/>
</dbReference>
<dbReference type="InterPro" id="IPR013497">
    <property type="entry name" value="Topo_IA_cen"/>
</dbReference>
<dbReference type="Gene3D" id="3.40.50.140">
    <property type="match status" value="1"/>
</dbReference>
<feature type="domain" description="Toprim" evidence="9">
    <location>
        <begin position="1"/>
        <end position="113"/>
    </location>
</feature>
<dbReference type="SMART" id="SM00493">
    <property type="entry name" value="TOPRIM"/>
    <property type="match status" value="1"/>
</dbReference>
<accession>A0ABT7CVP3</accession>
<evidence type="ECO:0000256" key="2">
    <source>
        <dbReference type="ARBA" id="ARBA00009446"/>
    </source>
</evidence>
<evidence type="ECO:0000313" key="12">
    <source>
        <dbReference type="Proteomes" id="UP001228581"/>
    </source>
</evidence>
<dbReference type="Gene3D" id="1.10.290.10">
    <property type="entry name" value="Topoisomerase I, domain 4"/>
    <property type="match status" value="1"/>
</dbReference>
<proteinExistence type="inferred from homology"/>
<dbReference type="RefSeq" id="WP_314003257.1">
    <property type="nucleotide sequence ID" value="NZ_JASJOT010000034.1"/>
</dbReference>
<dbReference type="SMART" id="SM00436">
    <property type="entry name" value="TOP1Bc"/>
    <property type="match status" value="1"/>
</dbReference>
<evidence type="ECO:0000256" key="1">
    <source>
        <dbReference type="ARBA" id="ARBA00000213"/>
    </source>
</evidence>
<comment type="caution">
    <text evidence="11">The sequence shown here is derived from an EMBL/GenBank/DDBJ whole genome shotgun (WGS) entry which is preliminary data.</text>
</comment>
<dbReference type="Pfam" id="PF13368">
    <property type="entry name" value="Toprim_C_rpt"/>
    <property type="match status" value="1"/>
</dbReference>
<dbReference type="InterPro" id="IPR025589">
    <property type="entry name" value="Toprim_C_rpt"/>
</dbReference>
<dbReference type="Proteomes" id="UP001228581">
    <property type="component" value="Unassembled WGS sequence"/>
</dbReference>
<dbReference type="InterPro" id="IPR003602">
    <property type="entry name" value="Topo_IA_DNA-bd_dom"/>
</dbReference>
<evidence type="ECO:0000256" key="6">
    <source>
        <dbReference type="ARBA" id="ARBA00023125"/>
    </source>
</evidence>